<evidence type="ECO:0000313" key="2">
    <source>
        <dbReference type="Proteomes" id="UP000178372"/>
    </source>
</evidence>
<name>A0A1F7GF67_9BACT</name>
<accession>A0A1F7GF67</accession>
<reference evidence="1 2" key="1">
    <citation type="journal article" date="2016" name="Nat. Commun.">
        <title>Thousands of microbial genomes shed light on interconnected biogeochemical processes in an aquifer system.</title>
        <authorList>
            <person name="Anantharaman K."/>
            <person name="Brown C.T."/>
            <person name="Hug L.A."/>
            <person name="Sharon I."/>
            <person name="Castelle C.J."/>
            <person name="Probst A.J."/>
            <person name="Thomas B.C."/>
            <person name="Singh A."/>
            <person name="Wilkins M.J."/>
            <person name="Karaoz U."/>
            <person name="Brodie E.L."/>
            <person name="Williams K.H."/>
            <person name="Hubbard S.S."/>
            <person name="Banfield J.F."/>
        </authorList>
    </citation>
    <scope>NUCLEOTIDE SEQUENCE [LARGE SCALE GENOMIC DNA]</scope>
</reference>
<proteinExistence type="predicted"/>
<organism evidence="1 2">
    <name type="scientific">Candidatus Roizmanbacteria bacterium RIFCSPHIGHO2_01_FULL_39_12b</name>
    <dbReference type="NCBI Taxonomy" id="1802030"/>
    <lineage>
        <taxon>Bacteria</taxon>
        <taxon>Candidatus Roizmaniibacteriota</taxon>
    </lineage>
</organism>
<dbReference type="Proteomes" id="UP000178372">
    <property type="component" value="Unassembled WGS sequence"/>
</dbReference>
<evidence type="ECO:0000313" key="1">
    <source>
        <dbReference type="EMBL" id="OGK17132.1"/>
    </source>
</evidence>
<gene>
    <name evidence="1" type="ORF">A2690_02045</name>
</gene>
<dbReference type="EMBL" id="MFZF01000003">
    <property type="protein sequence ID" value="OGK17132.1"/>
    <property type="molecule type" value="Genomic_DNA"/>
</dbReference>
<comment type="caution">
    <text evidence="1">The sequence shown here is derived from an EMBL/GenBank/DDBJ whole genome shotgun (WGS) entry which is preliminary data.</text>
</comment>
<sequence length="70" mass="8220">MSPDKYQINEKDIDSVLNFLTLTDPENATPEMAIALLEYLQEQIHDLTHTNPELLAEMYEKFKKEKRPLN</sequence>
<protein>
    <submittedName>
        <fullName evidence="1">Uncharacterized protein</fullName>
    </submittedName>
</protein>
<dbReference type="AlphaFoldDB" id="A0A1F7GF67"/>